<accession>A0A813J812</accession>
<sequence length="107" mass="11576">LERAVERARADGQRCEDERTRLLVERGDLQAQPQCPAQRTASGAPGPVPQPAVQHSAANAGGRQLAALAQRHRLALESLEKEVASLRREAAACRRCAESQDLPDGCR</sequence>
<dbReference type="AlphaFoldDB" id="A0A813J812"/>
<organism evidence="3 4">
    <name type="scientific">Polarella glacialis</name>
    <name type="common">Dinoflagellate</name>
    <dbReference type="NCBI Taxonomy" id="89957"/>
    <lineage>
        <taxon>Eukaryota</taxon>
        <taxon>Sar</taxon>
        <taxon>Alveolata</taxon>
        <taxon>Dinophyceae</taxon>
        <taxon>Suessiales</taxon>
        <taxon>Suessiaceae</taxon>
        <taxon>Polarella</taxon>
    </lineage>
</organism>
<feature type="non-terminal residue" evidence="3">
    <location>
        <position position="107"/>
    </location>
</feature>
<comment type="caution">
    <text evidence="3">The sequence shown here is derived from an EMBL/GenBank/DDBJ whole genome shotgun (WGS) entry which is preliminary data.</text>
</comment>
<gene>
    <name evidence="3" type="ORF">PGLA2088_LOCUS16124</name>
</gene>
<evidence type="ECO:0000313" key="4">
    <source>
        <dbReference type="Proteomes" id="UP000626109"/>
    </source>
</evidence>
<feature type="compositionally biased region" description="Polar residues" evidence="2">
    <location>
        <begin position="31"/>
        <end position="41"/>
    </location>
</feature>
<protein>
    <submittedName>
        <fullName evidence="3">Uncharacterized protein</fullName>
    </submittedName>
</protein>
<dbReference type="Proteomes" id="UP000626109">
    <property type="component" value="Unassembled WGS sequence"/>
</dbReference>
<keyword evidence="1" id="KW-0175">Coiled coil</keyword>
<evidence type="ECO:0000313" key="3">
    <source>
        <dbReference type="EMBL" id="CAE8666030.1"/>
    </source>
</evidence>
<evidence type="ECO:0000256" key="2">
    <source>
        <dbReference type="SAM" id="MobiDB-lite"/>
    </source>
</evidence>
<dbReference type="EMBL" id="CAJNNW010020299">
    <property type="protein sequence ID" value="CAE8666030.1"/>
    <property type="molecule type" value="Genomic_DNA"/>
</dbReference>
<reference evidence="3" key="1">
    <citation type="submission" date="2021-02" db="EMBL/GenBank/DDBJ databases">
        <authorList>
            <person name="Dougan E. K."/>
            <person name="Rhodes N."/>
            <person name="Thang M."/>
            <person name="Chan C."/>
        </authorList>
    </citation>
    <scope>NUCLEOTIDE SEQUENCE</scope>
</reference>
<name>A0A813J812_POLGL</name>
<feature type="coiled-coil region" evidence="1">
    <location>
        <begin position="69"/>
        <end position="96"/>
    </location>
</feature>
<evidence type="ECO:0000256" key="1">
    <source>
        <dbReference type="SAM" id="Coils"/>
    </source>
</evidence>
<feature type="region of interest" description="Disordered" evidence="2">
    <location>
        <begin position="26"/>
        <end position="60"/>
    </location>
</feature>
<proteinExistence type="predicted"/>